<dbReference type="PROSITE" id="PS50082">
    <property type="entry name" value="WD_REPEATS_2"/>
    <property type="match status" value="1"/>
</dbReference>
<keyword evidence="2 3" id="KW-0853">WD repeat</keyword>
<dbReference type="AlphaFoldDB" id="A0AAD3CMC9"/>
<dbReference type="Gene3D" id="2.130.10.10">
    <property type="entry name" value="YVTN repeat-like/Quinoprotein amine dehydrogenase"/>
    <property type="match status" value="2"/>
</dbReference>
<reference evidence="4 5" key="1">
    <citation type="journal article" date="2021" name="Sci. Rep.">
        <title>The genome of the diatom Chaetoceros tenuissimus carries an ancient integrated fragment of an extant virus.</title>
        <authorList>
            <person name="Hongo Y."/>
            <person name="Kimura K."/>
            <person name="Takaki Y."/>
            <person name="Yoshida Y."/>
            <person name="Baba S."/>
            <person name="Kobayashi G."/>
            <person name="Nagasaki K."/>
            <person name="Hano T."/>
            <person name="Tomaru Y."/>
        </authorList>
    </citation>
    <scope>NUCLEOTIDE SEQUENCE [LARGE SCALE GENOMIC DNA]</scope>
    <source>
        <strain evidence="4 5">NIES-3715</strain>
    </source>
</reference>
<dbReference type="InterPro" id="IPR036322">
    <property type="entry name" value="WD40_repeat_dom_sf"/>
</dbReference>
<dbReference type="EMBL" id="BLLK01000023">
    <property type="protein sequence ID" value="GFH47354.1"/>
    <property type="molecule type" value="Genomic_DNA"/>
</dbReference>
<evidence type="ECO:0000313" key="5">
    <source>
        <dbReference type="Proteomes" id="UP001054902"/>
    </source>
</evidence>
<dbReference type="GO" id="GO:0006406">
    <property type="term" value="P:mRNA export from nucleus"/>
    <property type="evidence" value="ECO:0007669"/>
    <property type="project" value="TreeGrafter"/>
</dbReference>
<evidence type="ECO:0000256" key="2">
    <source>
        <dbReference type="ARBA" id="ARBA00022574"/>
    </source>
</evidence>
<dbReference type="InterPro" id="IPR042626">
    <property type="entry name" value="THOC6"/>
</dbReference>
<feature type="repeat" description="WD" evidence="3">
    <location>
        <begin position="295"/>
        <end position="327"/>
    </location>
</feature>
<dbReference type="PANTHER" id="PTHR44411">
    <property type="entry name" value="THO COMPLEX SUBUNIT 6 HOMOLOG"/>
    <property type="match status" value="1"/>
</dbReference>
<evidence type="ECO:0000313" key="4">
    <source>
        <dbReference type="EMBL" id="GFH47354.1"/>
    </source>
</evidence>
<accession>A0AAD3CMC9</accession>
<dbReference type="InterPro" id="IPR001680">
    <property type="entry name" value="WD40_rpt"/>
</dbReference>
<name>A0AAD3CMC9_9STRA</name>
<dbReference type="GO" id="GO:0000347">
    <property type="term" value="C:THO complex"/>
    <property type="evidence" value="ECO:0007669"/>
    <property type="project" value="TreeGrafter"/>
</dbReference>
<dbReference type="SMART" id="SM00320">
    <property type="entry name" value="WD40"/>
    <property type="match status" value="4"/>
</dbReference>
<dbReference type="PANTHER" id="PTHR44411:SF1">
    <property type="entry name" value="THO COMPLEX SUBUNIT 6 HOMOLOG"/>
    <property type="match status" value="1"/>
</dbReference>
<organism evidence="4 5">
    <name type="scientific">Chaetoceros tenuissimus</name>
    <dbReference type="NCBI Taxonomy" id="426638"/>
    <lineage>
        <taxon>Eukaryota</taxon>
        <taxon>Sar</taxon>
        <taxon>Stramenopiles</taxon>
        <taxon>Ochrophyta</taxon>
        <taxon>Bacillariophyta</taxon>
        <taxon>Coscinodiscophyceae</taxon>
        <taxon>Chaetocerotophycidae</taxon>
        <taxon>Chaetocerotales</taxon>
        <taxon>Chaetocerotaceae</taxon>
        <taxon>Chaetoceros</taxon>
    </lineage>
</organism>
<comment type="caution">
    <text evidence="4">The sequence shown here is derived from an EMBL/GenBank/DDBJ whole genome shotgun (WGS) entry which is preliminary data.</text>
</comment>
<dbReference type="SUPFAM" id="SSF50978">
    <property type="entry name" value="WD40 repeat-like"/>
    <property type="match status" value="1"/>
</dbReference>
<dbReference type="GO" id="GO:0000346">
    <property type="term" value="C:transcription export complex"/>
    <property type="evidence" value="ECO:0007669"/>
    <property type="project" value="TreeGrafter"/>
</dbReference>
<evidence type="ECO:0000256" key="3">
    <source>
        <dbReference type="PROSITE-ProRule" id="PRU00221"/>
    </source>
</evidence>
<gene>
    <name evidence="4" type="ORF">CTEN210_03829</name>
</gene>
<sequence length="382" mass="42125">MICAIDRGELDFSKKLLAECQYRRNSQSTIFASTFHKNHLVACTSDGSLLIWDIQKKPNCSRSETYCKKQRIQNDESAYEVKVCNGSLYDVQIVSSANCNLIVTCGVEGIFIYKSFLDELIEGTLTSTPKCMSKLSPYPDILASKLRSEVNRISYDDALGHLFAAGGDGICYIWDLSKEKLAGSLCKKSNGNGKVKSMNVVKVLGASCEACNHGVLTGDDELIMWDGKSQELIETIELKDNKKGSLTNWISSIDVDESKRWAVIGGGVKENKRSQTTENGFVQLLNLQSRSVTSYKETKEVINDVAYHSSSNKILSVGNDKVISMWNPLDLSSGCTERSLLSSPASYSITINPVNSMIVTGNVSGSLDCFSQFFTRTNTLHR</sequence>
<dbReference type="Proteomes" id="UP001054902">
    <property type="component" value="Unassembled WGS sequence"/>
</dbReference>
<dbReference type="Pfam" id="PF00400">
    <property type="entry name" value="WD40"/>
    <property type="match status" value="1"/>
</dbReference>
<dbReference type="InterPro" id="IPR015943">
    <property type="entry name" value="WD40/YVTN_repeat-like_dom_sf"/>
</dbReference>
<keyword evidence="5" id="KW-1185">Reference proteome</keyword>
<proteinExistence type="inferred from homology"/>
<protein>
    <submittedName>
        <fullName evidence="4">Uncharacterized protein</fullName>
    </submittedName>
</protein>
<comment type="similarity">
    <text evidence="1">Belongs to the WD repeat THOC6 family.</text>
</comment>
<evidence type="ECO:0000256" key="1">
    <source>
        <dbReference type="ARBA" id="ARBA00009728"/>
    </source>
</evidence>